<protein>
    <submittedName>
        <fullName evidence="4">SpoIIE family protein phosphatase</fullName>
    </submittedName>
</protein>
<evidence type="ECO:0000256" key="2">
    <source>
        <dbReference type="SAM" id="MobiDB-lite"/>
    </source>
</evidence>
<gene>
    <name evidence="4" type="ORF">RM780_24845</name>
</gene>
<dbReference type="InterPro" id="IPR001610">
    <property type="entry name" value="PAC"/>
</dbReference>
<proteinExistence type="predicted"/>
<dbReference type="PROSITE" id="PS50113">
    <property type="entry name" value="PAC"/>
    <property type="match status" value="1"/>
</dbReference>
<feature type="compositionally biased region" description="Basic and acidic residues" evidence="2">
    <location>
        <begin position="1"/>
        <end position="11"/>
    </location>
</feature>
<dbReference type="InterPro" id="IPR001932">
    <property type="entry name" value="PPM-type_phosphatase-like_dom"/>
</dbReference>
<dbReference type="SUPFAM" id="SSF55785">
    <property type="entry name" value="PYP-like sensor domain (PAS domain)"/>
    <property type="match status" value="1"/>
</dbReference>
<keyword evidence="5" id="KW-1185">Reference proteome</keyword>
<dbReference type="SUPFAM" id="SSF81606">
    <property type="entry name" value="PP2C-like"/>
    <property type="match status" value="1"/>
</dbReference>
<accession>A0ABU2LEY2</accession>
<dbReference type="Gene3D" id="3.30.450.20">
    <property type="entry name" value="PAS domain"/>
    <property type="match status" value="1"/>
</dbReference>
<evidence type="ECO:0000313" key="5">
    <source>
        <dbReference type="Proteomes" id="UP001183388"/>
    </source>
</evidence>
<feature type="region of interest" description="Disordered" evidence="2">
    <location>
        <begin position="1"/>
        <end position="29"/>
    </location>
</feature>
<keyword evidence="1" id="KW-0378">Hydrolase</keyword>
<feature type="domain" description="PAC" evidence="3">
    <location>
        <begin position="166"/>
        <end position="218"/>
    </location>
</feature>
<dbReference type="InterPro" id="IPR000014">
    <property type="entry name" value="PAS"/>
</dbReference>
<dbReference type="Gene3D" id="2.10.70.100">
    <property type="match status" value="1"/>
</dbReference>
<dbReference type="Proteomes" id="UP001183388">
    <property type="component" value="Unassembled WGS sequence"/>
</dbReference>
<dbReference type="CDD" id="cd00130">
    <property type="entry name" value="PAS"/>
    <property type="match status" value="1"/>
</dbReference>
<dbReference type="InterPro" id="IPR052016">
    <property type="entry name" value="Bact_Sigma-Reg"/>
</dbReference>
<comment type="caution">
    <text evidence="4">The sequence shown here is derived from an EMBL/GenBank/DDBJ whole genome shotgun (WGS) entry which is preliminary data.</text>
</comment>
<dbReference type="PANTHER" id="PTHR43156:SF2">
    <property type="entry name" value="STAGE II SPORULATION PROTEIN E"/>
    <property type="match status" value="1"/>
</dbReference>
<dbReference type="EMBL" id="JAVREN010000057">
    <property type="protein sequence ID" value="MDT0310157.1"/>
    <property type="molecule type" value="Genomic_DNA"/>
</dbReference>
<evidence type="ECO:0000313" key="4">
    <source>
        <dbReference type="EMBL" id="MDT0310157.1"/>
    </source>
</evidence>
<dbReference type="InterPro" id="IPR035965">
    <property type="entry name" value="PAS-like_dom_sf"/>
</dbReference>
<reference evidence="5" key="1">
    <citation type="submission" date="2023-07" db="EMBL/GenBank/DDBJ databases">
        <title>30 novel species of actinomycetes from the DSMZ collection.</title>
        <authorList>
            <person name="Nouioui I."/>
        </authorList>
    </citation>
    <scope>NUCLEOTIDE SEQUENCE [LARGE SCALE GENOMIC DNA]</scope>
    <source>
        <strain evidence="5">DSM 44917</strain>
    </source>
</reference>
<dbReference type="Gene3D" id="3.60.40.10">
    <property type="entry name" value="PPM-type phosphatase domain"/>
    <property type="match status" value="1"/>
</dbReference>
<dbReference type="InterPro" id="IPR036457">
    <property type="entry name" value="PPM-type-like_dom_sf"/>
</dbReference>
<dbReference type="InterPro" id="IPR000700">
    <property type="entry name" value="PAS-assoc_C"/>
</dbReference>
<evidence type="ECO:0000256" key="1">
    <source>
        <dbReference type="ARBA" id="ARBA00022801"/>
    </source>
</evidence>
<dbReference type="RefSeq" id="WP_311633126.1">
    <property type="nucleotide sequence ID" value="NZ_JAVREN010000057.1"/>
</dbReference>
<dbReference type="InterPro" id="IPR013655">
    <property type="entry name" value="PAS_fold_3"/>
</dbReference>
<sequence>MLSSHNPDHPANDAQDGVPGGVQDGLAGDVPAGATLDDLIARTRRLRDDLDAARRGEPAQGAAGGLRRAAWELAADRLADVGEQLDHLRSAGGAEGRARLGMRIGSAEWNLLTDGVVWSEELFAIFGRPVQDGPLTLDQLPAMLPAEDQPALTAAVTGCLVDGRPVDCEFRITRPDGSLRTVQMAGEPVLDDGGGTVAMWAMIRDVSEVRRSGSAAPSDADGGDEELRRQRTFARAGHGVVIELEDSALAPWLGSSGTGRGGGRPGSLELAARWLPARPGTPMSGKWYDSMELPDGGSLLSVGDLSGRGPAAAAGTATALGAVRGIALTGTDPGRLLGHLNQLLDRGVHPVLASALCCRYDPGGRLLTWAQAGHPAPLLCREGTGWALPRPAGPLLGAITDADYEQRTDRLEPGDVLVLHTDGLFSDISPGGRSGHGGDVRLIALAPRLAEAASADECLRLVIEECGETSRDDDACVLIARVRP</sequence>
<dbReference type="SMART" id="SM00331">
    <property type="entry name" value="PP2C_SIG"/>
    <property type="match status" value="1"/>
</dbReference>
<organism evidence="4 5">
    <name type="scientific">Streptomyces boetiae</name>
    <dbReference type="NCBI Taxonomy" id="3075541"/>
    <lineage>
        <taxon>Bacteria</taxon>
        <taxon>Bacillati</taxon>
        <taxon>Actinomycetota</taxon>
        <taxon>Actinomycetes</taxon>
        <taxon>Kitasatosporales</taxon>
        <taxon>Streptomycetaceae</taxon>
        <taxon>Streptomyces</taxon>
    </lineage>
</organism>
<dbReference type="Pfam" id="PF08447">
    <property type="entry name" value="PAS_3"/>
    <property type="match status" value="1"/>
</dbReference>
<dbReference type="SMART" id="SM00086">
    <property type="entry name" value="PAC"/>
    <property type="match status" value="1"/>
</dbReference>
<dbReference type="PANTHER" id="PTHR43156">
    <property type="entry name" value="STAGE II SPORULATION PROTEIN E-RELATED"/>
    <property type="match status" value="1"/>
</dbReference>
<name>A0ABU2LEY2_9ACTN</name>
<dbReference type="Pfam" id="PF07228">
    <property type="entry name" value="SpoIIE"/>
    <property type="match status" value="1"/>
</dbReference>
<evidence type="ECO:0000259" key="3">
    <source>
        <dbReference type="PROSITE" id="PS50113"/>
    </source>
</evidence>